<feature type="domain" description="FHA" evidence="3">
    <location>
        <begin position="46"/>
        <end position="102"/>
    </location>
</feature>
<organism evidence="4 5">
    <name type="scientific">Globisporangium ultimum (strain ATCC 200006 / CBS 805.95 / DAOM BR144)</name>
    <name type="common">Pythium ultimum</name>
    <dbReference type="NCBI Taxonomy" id="431595"/>
    <lineage>
        <taxon>Eukaryota</taxon>
        <taxon>Sar</taxon>
        <taxon>Stramenopiles</taxon>
        <taxon>Oomycota</taxon>
        <taxon>Peronosporomycetes</taxon>
        <taxon>Pythiales</taxon>
        <taxon>Pythiaceae</taxon>
        <taxon>Globisporangium</taxon>
    </lineage>
</organism>
<dbReference type="OMA" id="HARIQWN"/>
<reference evidence="5" key="2">
    <citation type="submission" date="2010-04" db="EMBL/GenBank/DDBJ databases">
        <authorList>
            <person name="Buell R."/>
            <person name="Hamilton J."/>
            <person name="Hostetler J."/>
        </authorList>
    </citation>
    <scope>NUCLEOTIDE SEQUENCE [LARGE SCALE GENOMIC DNA]</scope>
    <source>
        <strain evidence="5">DAOM:BR144</strain>
    </source>
</reference>
<evidence type="ECO:0000256" key="1">
    <source>
        <dbReference type="ARBA" id="ARBA00023242"/>
    </source>
</evidence>
<dbReference type="PANTHER" id="PTHR21712:SF29">
    <property type="entry name" value="PRE-RRNA-PROCESSING PROTEIN FHL1"/>
    <property type="match status" value="1"/>
</dbReference>
<dbReference type="GO" id="GO:0060962">
    <property type="term" value="P:regulation of ribosomal protein gene transcription by RNA polymerase II"/>
    <property type="evidence" value="ECO:0007669"/>
    <property type="project" value="InterPro"/>
</dbReference>
<name>K3WXW7_GLOUD</name>
<evidence type="ECO:0000313" key="5">
    <source>
        <dbReference type="Proteomes" id="UP000019132"/>
    </source>
</evidence>
<dbReference type="EnsemblProtists" id="PYU1_T009815">
    <property type="protein sequence ID" value="PYU1_T009815"/>
    <property type="gene ID" value="PYU1_G009797"/>
</dbReference>
<dbReference type="STRING" id="431595.K3WXW7"/>
<reference evidence="4" key="3">
    <citation type="submission" date="2015-02" db="UniProtKB">
        <authorList>
            <consortium name="EnsemblProtists"/>
        </authorList>
    </citation>
    <scope>IDENTIFICATION</scope>
    <source>
        <strain evidence="4">DAOM BR144</strain>
    </source>
</reference>
<dbReference type="InterPro" id="IPR000253">
    <property type="entry name" value="FHA_dom"/>
</dbReference>
<evidence type="ECO:0000256" key="2">
    <source>
        <dbReference type="SAM" id="MobiDB-lite"/>
    </source>
</evidence>
<dbReference type="PANTHER" id="PTHR21712">
    <property type="entry name" value="PRE-RRNA-PROCESSING PROTEIN FHL1"/>
    <property type="match status" value="1"/>
</dbReference>
<keyword evidence="5" id="KW-1185">Reference proteome</keyword>
<proteinExistence type="predicted"/>
<feature type="region of interest" description="Disordered" evidence="2">
    <location>
        <begin position="200"/>
        <end position="246"/>
    </location>
</feature>
<reference evidence="5" key="1">
    <citation type="journal article" date="2010" name="Genome Biol.">
        <title>Genome sequence of the necrotrophic plant pathogen Pythium ultimum reveals original pathogenicity mechanisms and effector repertoire.</title>
        <authorList>
            <person name="Levesque C.A."/>
            <person name="Brouwer H."/>
            <person name="Cano L."/>
            <person name="Hamilton J.P."/>
            <person name="Holt C."/>
            <person name="Huitema E."/>
            <person name="Raffaele S."/>
            <person name="Robideau G.P."/>
            <person name="Thines M."/>
            <person name="Win J."/>
            <person name="Zerillo M.M."/>
            <person name="Beakes G.W."/>
            <person name="Boore J.L."/>
            <person name="Busam D."/>
            <person name="Dumas B."/>
            <person name="Ferriera S."/>
            <person name="Fuerstenberg S.I."/>
            <person name="Gachon C.M."/>
            <person name="Gaulin E."/>
            <person name="Govers F."/>
            <person name="Grenville-Briggs L."/>
            <person name="Horner N."/>
            <person name="Hostetler J."/>
            <person name="Jiang R.H."/>
            <person name="Johnson J."/>
            <person name="Krajaejun T."/>
            <person name="Lin H."/>
            <person name="Meijer H.J."/>
            <person name="Moore B."/>
            <person name="Morris P."/>
            <person name="Phuntmart V."/>
            <person name="Puiu D."/>
            <person name="Shetty J."/>
            <person name="Stajich J.E."/>
            <person name="Tripathy S."/>
            <person name="Wawra S."/>
            <person name="van West P."/>
            <person name="Whitty B.R."/>
            <person name="Coutinho P.M."/>
            <person name="Henrissat B."/>
            <person name="Martin F."/>
            <person name="Thomas P.D."/>
            <person name="Tyler B.M."/>
            <person name="De Vries R.P."/>
            <person name="Kamoun S."/>
            <person name="Yandell M."/>
            <person name="Tisserat N."/>
            <person name="Buell C.R."/>
        </authorList>
    </citation>
    <scope>NUCLEOTIDE SEQUENCE</scope>
    <source>
        <strain evidence="5">DAOM:BR144</strain>
    </source>
</reference>
<evidence type="ECO:0000259" key="3">
    <source>
        <dbReference type="PROSITE" id="PS50006"/>
    </source>
</evidence>
<dbReference type="InterPro" id="IPR045178">
    <property type="entry name" value="Fhl1/FHA1"/>
</dbReference>
<dbReference type="Proteomes" id="UP000019132">
    <property type="component" value="Unassembled WGS sequence"/>
</dbReference>
<evidence type="ECO:0000313" key="4">
    <source>
        <dbReference type="EnsemblProtists" id="PYU1_T009815"/>
    </source>
</evidence>
<dbReference type="SUPFAM" id="SSF49879">
    <property type="entry name" value="SMAD/FHA domain"/>
    <property type="match status" value="1"/>
</dbReference>
<feature type="compositionally biased region" description="Basic and acidic residues" evidence="2">
    <location>
        <begin position="235"/>
        <end position="246"/>
    </location>
</feature>
<protein>
    <recommendedName>
        <fullName evidence="3">FHA domain-containing protein</fullName>
    </recommendedName>
</protein>
<dbReference type="HOGENOM" id="CLU_105235_0_0_1"/>
<dbReference type="EMBL" id="GL376624">
    <property type="status" value="NOT_ANNOTATED_CDS"/>
    <property type="molecule type" value="Genomic_DNA"/>
</dbReference>
<dbReference type="PROSITE" id="PS50006">
    <property type="entry name" value="FHA_DOMAIN"/>
    <property type="match status" value="1"/>
</dbReference>
<dbReference type="Gene3D" id="2.60.200.20">
    <property type="match status" value="1"/>
</dbReference>
<keyword evidence="1" id="KW-0539">Nucleus</keyword>
<dbReference type="AlphaFoldDB" id="K3WXW7"/>
<dbReference type="InterPro" id="IPR008984">
    <property type="entry name" value="SMAD_FHA_dom_sf"/>
</dbReference>
<dbReference type="GO" id="GO:0043565">
    <property type="term" value="F:sequence-specific DNA binding"/>
    <property type="evidence" value="ECO:0007669"/>
    <property type="project" value="TreeGrafter"/>
</dbReference>
<feature type="compositionally biased region" description="Low complexity" evidence="2">
    <location>
        <begin position="214"/>
        <end position="234"/>
    </location>
</feature>
<dbReference type="Pfam" id="PF00498">
    <property type="entry name" value="FHA"/>
    <property type="match status" value="1"/>
</dbReference>
<dbReference type="eggNOG" id="KOG2294">
    <property type="taxonomic scope" value="Eukaryota"/>
</dbReference>
<dbReference type="VEuPathDB" id="FungiDB:PYU1_G009797"/>
<sequence>MAALEEKKKALEKKFVESRPPLAYAKISGRVHDDVPFEMLITHLPTELGRGPLSTSPGPKISLGEQKALSRQHARIQWNQEKSGFELEVLGKNGMFASGKYIGKDKKVDLVSKMPLKIGPARIYFLAAVRSVCSTMSGFKLVQRAFEKTKSLGKGQDGMTAEEVVQQIMDCFPRSEDELGGKANLREFVTNYLELDTQNFQKTSGSSPPRYKMLPTATSTATTPASLSTTATSETAKKKQKVDDSK</sequence>
<dbReference type="InParanoid" id="K3WXW7"/>
<dbReference type="GO" id="GO:0005634">
    <property type="term" value="C:nucleus"/>
    <property type="evidence" value="ECO:0007669"/>
    <property type="project" value="TreeGrafter"/>
</dbReference>
<accession>K3WXW7</accession>